<dbReference type="EMBL" id="BK015783">
    <property type="protein sequence ID" value="DAE24746.1"/>
    <property type="molecule type" value="Genomic_DNA"/>
</dbReference>
<organism evidence="1">
    <name type="scientific">Myoviridae sp. ct2iG11</name>
    <dbReference type="NCBI Taxonomy" id="2826605"/>
    <lineage>
        <taxon>Viruses</taxon>
        <taxon>Duplodnaviria</taxon>
        <taxon>Heunggongvirae</taxon>
        <taxon>Uroviricota</taxon>
        <taxon>Caudoviricetes</taxon>
    </lineage>
</organism>
<reference evidence="1" key="1">
    <citation type="journal article" date="2021" name="Proc. Natl. Acad. Sci. U.S.A.">
        <title>A Catalog of Tens of Thousands of Viruses from Human Metagenomes Reveals Hidden Associations with Chronic Diseases.</title>
        <authorList>
            <person name="Tisza M.J."/>
            <person name="Buck C.B."/>
        </authorList>
    </citation>
    <scope>NUCLEOTIDE SEQUENCE</scope>
    <source>
        <strain evidence="1">Ct2iG11</strain>
    </source>
</reference>
<protein>
    <submittedName>
        <fullName evidence="1">Uncharacterized protein</fullName>
    </submittedName>
</protein>
<name>A0A8S5R0Q9_9CAUD</name>
<evidence type="ECO:0000313" key="1">
    <source>
        <dbReference type="EMBL" id="DAE24746.1"/>
    </source>
</evidence>
<sequence>MQLNANFVGSYVVKSINRQKSFTGQTLFLMQH</sequence>
<proteinExistence type="predicted"/>
<accession>A0A8S5R0Q9</accession>